<sequence length="240" mass="25969">MLHVPASTSARHLFTLARSSDACNILRAMCRYVTSKDGYLVAKGFVLHGRLDDHRLVDPSVYAGDVAILNEQQDIALAHLGLSLSRVAHAAPAEALALRQQIAVTAVRLGLLAQALDTAYRHLEGRRSFGQKVLHHQLVKARFAFANELVVRLLEELSLLDGDEAFPCADNTQTLISEQFVEVSKLMGGHGYLLDGINTLEYLSSMIGTVYATQSVLPVTLASTRNVTLLQAPIALGGVS</sequence>
<dbReference type="RefSeq" id="WP_320203661.1">
    <property type="nucleotide sequence ID" value="NZ_CP192785.1"/>
</dbReference>
<comment type="caution">
    <text evidence="1">The sequence shown here is derived from an EMBL/GenBank/DDBJ whole genome shotgun (WGS) entry which is preliminary data.</text>
</comment>
<protein>
    <recommendedName>
        <fullName evidence="2">Acyl-CoA dehydrogenase/oxidase C-terminal domain-containing protein</fullName>
    </recommendedName>
</protein>
<name>A0AAW9FI51_9HYPH</name>
<evidence type="ECO:0000313" key="1">
    <source>
        <dbReference type="EMBL" id="MDX8305540.1"/>
    </source>
</evidence>
<organism evidence="1">
    <name type="scientific">Agrobacterium rosae</name>
    <dbReference type="NCBI Taxonomy" id="1972867"/>
    <lineage>
        <taxon>Bacteria</taxon>
        <taxon>Pseudomonadati</taxon>
        <taxon>Pseudomonadota</taxon>
        <taxon>Alphaproteobacteria</taxon>
        <taxon>Hyphomicrobiales</taxon>
        <taxon>Rhizobiaceae</taxon>
        <taxon>Rhizobium/Agrobacterium group</taxon>
        <taxon>Agrobacterium</taxon>
    </lineage>
</organism>
<accession>A0AAW9FI51</accession>
<dbReference type="SUPFAM" id="SSF47203">
    <property type="entry name" value="Acyl-CoA dehydrogenase C-terminal domain-like"/>
    <property type="match status" value="1"/>
</dbReference>
<dbReference type="InterPro" id="IPR036250">
    <property type="entry name" value="AcylCo_DH-like_C"/>
</dbReference>
<dbReference type="EMBL" id="JAVRAF010000021">
    <property type="protein sequence ID" value="MDX8305540.1"/>
    <property type="molecule type" value="Genomic_DNA"/>
</dbReference>
<dbReference type="AlphaFoldDB" id="A0AAW9FI51"/>
<gene>
    <name evidence="1" type="ORF">RMR22_25200</name>
</gene>
<evidence type="ECO:0008006" key="2">
    <source>
        <dbReference type="Google" id="ProtNLM"/>
    </source>
</evidence>
<proteinExistence type="predicted"/>
<dbReference type="Gene3D" id="1.20.140.10">
    <property type="entry name" value="Butyryl-CoA Dehydrogenase, subunit A, domain 3"/>
    <property type="match status" value="1"/>
</dbReference>
<dbReference type="GO" id="GO:0016627">
    <property type="term" value="F:oxidoreductase activity, acting on the CH-CH group of donors"/>
    <property type="evidence" value="ECO:0007669"/>
    <property type="project" value="InterPro"/>
</dbReference>
<reference evidence="1" key="1">
    <citation type="journal article" date="2023" name="Phytobiomes J">
        <title>Deciphering the key players within the bacterial microbiota associated with aerial crown gall tumors on rhododendron: Insights into the gallobiome.</title>
        <authorList>
            <person name="Kuzmanovic N."/>
            <person name="Nesme J."/>
            <person name="Wolf J."/>
            <person name="Neumann-Schaal M."/>
            <person name="Petersen J."/>
            <person name="Fernandez-Gnecco G."/>
            <person name="Sproeer C."/>
            <person name="Bunk B."/>
            <person name="Overmann J."/>
            <person name="Sorensen S.J."/>
            <person name="Idczak E."/>
            <person name="Smalla K."/>
        </authorList>
    </citation>
    <scope>NUCLEOTIDE SEQUENCE</scope>
    <source>
        <strain evidence="1">Rho-11.1</strain>
    </source>
</reference>